<keyword evidence="9" id="KW-1185">Reference proteome</keyword>
<evidence type="ECO:0000259" key="4">
    <source>
        <dbReference type="Pfam" id="PF01755"/>
    </source>
</evidence>
<accession>A0A814YKD3</accession>
<sequence length="703" mass="80651">MLTSTWKIQNGLNKQRPLAILLGFLCLGLFFFFIAAAVVLSLIPIYLESKAVPATLTARTIEMELNYPIYNSSLATARAARISRRSIVPKYGPVDQTSFPAINKMVQRDIYQYTSIKVSLTVKVHQASLLNGSIATLQIFASFVFPVECGRQCQNATLVTLTSSTVVFANLESLQISIENVLIDLFLQQLSFAYFVLASTTVAITPDYFTGTTTYSNPLYYYTSTGAAIAPGRRKRNVVTTTPNIANSIMPVKGILMINLDINQEKYRLIKLHLNNNFTFVKYLPNKIERISAIHGHHINLHKSLEQGKLTKSVYNQIVQQDQVVGGEYMTYGALGCLESHVIAWKRVVKLQSPMLILEDDVVLRTPEFDRWWPYLLWSLPTDFDLLYFGNMIGPAVSPALKEYNELLWKMTGKHWGTYAYLISPKAAQILLNNIYPTQYQVDSMIIQIAQKQLLNVFMSKQSLVQIENRRQRPSKVQRFLISPIIIPKTIHFIWLANNESTSLPTAYQHNVNQWRKFHPNWEIKVWTEEDIAAILFPLYNQHLYDQARNRKQLSDIIRYELIFKHGGIYADLDFEPLRSIEPLLHGLKAFVAYESSKFICNGIFGSTPRHEFLKNIIQDLDHNWSVYKNSTVNQQTGPHFMTRQMKKQQSATILNGFQIFSTHIFFPFSWFEQDPGHPYDSTSYAVHHFRQLQSSRNTTLTV</sequence>
<dbReference type="EMBL" id="CAJOBC010009708">
    <property type="protein sequence ID" value="CAF3994611.1"/>
    <property type="molecule type" value="Genomic_DNA"/>
</dbReference>
<evidence type="ECO:0000313" key="9">
    <source>
        <dbReference type="Proteomes" id="UP000663829"/>
    </source>
</evidence>
<evidence type="ECO:0000256" key="1">
    <source>
        <dbReference type="ARBA" id="ARBA00006721"/>
    </source>
</evidence>
<name>A0A814YKD3_9BILA</name>
<dbReference type="EMBL" id="CAJOBA010002605">
    <property type="protein sequence ID" value="CAF3652153.1"/>
    <property type="molecule type" value="Genomic_DNA"/>
</dbReference>
<gene>
    <name evidence="6" type="ORF">GPM918_LOCUS25221</name>
    <name evidence="5" type="ORF">OVA965_LOCUS7945</name>
    <name evidence="8" type="ORF">SRO942_LOCUS25226</name>
    <name evidence="7" type="ORF">TMI583_LOCUS7943</name>
</gene>
<dbReference type="InterPro" id="IPR029044">
    <property type="entry name" value="Nucleotide-diphossugar_trans"/>
</dbReference>
<dbReference type="OrthoDB" id="409543at2759"/>
<dbReference type="Pfam" id="PF01755">
    <property type="entry name" value="Glyco_transf_25"/>
    <property type="match status" value="1"/>
</dbReference>
<dbReference type="Proteomes" id="UP000677228">
    <property type="component" value="Unassembled WGS sequence"/>
</dbReference>
<evidence type="ECO:0000256" key="2">
    <source>
        <dbReference type="ARBA" id="ARBA00022679"/>
    </source>
</evidence>
<dbReference type="Proteomes" id="UP000663829">
    <property type="component" value="Unassembled WGS sequence"/>
</dbReference>
<dbReference type="Gene3D" id="3.90.550.20">
    <property type="match status" value="1"/>
</dbReference>
<evidence type="ECO:0000313" key="5">
    <source>
        <dbReference type="EMBL" id="CAF0867304.1"/>
    </source>
</evidence>
<keyword evidence="3" id="KW-0812">Transmembrane</keyword>
<dbReference type="InterPro" id="IPR051706">
    <property type="entry name" value="Glycosyltransferase_domain"/>
</dbReference>
<dbReference type="SUPFAM" id="SSF53448">
    <property type="entry name" value="Nucleotide-diphospho-sugar transferases"/>
    <property type="match status" value="1"/>
</dbReference>
<dbReference type="PANTHER" id="PTHR32385:SF15">
    <property type="entry name" value="INOSITOL PHOSPHOCERAMIDE MANNOSYLTRANSFERASE 1"/>
    <property type="match status" value="1"/>
</dbReference>
<dbReference type="AlphaFoldDB" id="A0A814YKD3"/>
<protein>
    <recommendedName>
        <fullName evidence="4">Glycosyl transferase family 25 domain-containing protein</fullName>
    </recommendedName>
</protein>
<dbReference type="InterPro" id="IPR007577">
    <property type="entry name" value="GlycoTrfase_DXD_sugar-bd_CS"/>
</dbReference>
<dbReference type="EMBL" id="CAJNOK010002603">
    <property type="protein sequence ID" value="CAF0867304.1"/>
    <property type="molecule type" value="Genomic_DNA"/>
</dbReference>
<comment type="similarity">
    <text evidence="1">Belongs to the glycosyltransferase 25 family.</text>
</comment>
<reference evidence="6" key="1">
    <citation type="submission" date="2021-02" db="EMBL/GenBank/DDBJ databases">
        <authorList>
            <person name="Nowell W R."/>
        </authorList>
    </citation>
    <scope>NUCLEOTIDE SEQUENCE</scope>
</reference>
<evidence type="ECO:0000313" key="8">
    <source>
        <dbReference type="EMBL" id="CAF3994611.1"/>
    </source>
</evidence>
<feature type="transmembrane region" description="Helical" evidence="3">
    <location>
        <begin position="20"/>
        <end position="47"/>
    </location>
</feature>
<dbReference type="Proteomes" id="UP000681722">
    <property type="component" value="Unassembled WGS sequence"/>
</dbReference>
<keyword evidence="2" id="KW-0808">Transferase</keyword>
<feature type="domain" description="Glycosyl transferase family 25" evidence="4">
    <location>
        <begin position="255"/>
        <end position="446"/>
    </location>
</feature>
<proteinExistence type="inferred from homology"/>
<comment type="caution">
    <text evidence="6">The sequence shown here is derived from an EMBL/GenBank/DDBJ whole genome shotgun (WGS) entry which is preliminary data.</text>
</comment>
<keyword evidence="3" id="KW-1133">Transmembrane helix</keyword>
<organism evidence="6 9">
    <name type="scientific">Didymodactylos carnosus</name>
    <dbReference type="NCBI Taxonomy" id="1234261"/>
    <lineage>
        <taxon>Eukaryota</taxon>
        <taxon>Metazoa</taxon>
        <taxon>Spiralia</taxon>
        <taxon>Gnathifera</taxon>
        <taxon>Rotifera</taxon>
        <taxon>Eurotatoria</taxon>
        <taxon>Bdelloidea</taxon>
        <taxon>Philodinida</taxon>
        <taxon>Philodinidae</taxon>
        <taxon>Didymodactylos</taxon>
    </lineage>
</organism>
<evidence type="ECO:0000256" key="3">
    <source>
        <dbReference type="SAM" id="Phobius"/>
    </source>
</evidence>
<keyword evidence="3" id="KW-0472">Membrane</keyword>
<dbReference type="Pfam" id="PF04488">
    <property type="entry name" value="Gly_transf_sug"/>
    <property type="match status" value="1"/>
</dbReference>
<dbReference type="PANTHER" id="PTHR32385">
    <property type="entry name" value="MANNOSYL PHOSPHORYLINOSITOL CERAMIDE SYNTHASE"/>
    <property type="match status" value="1"/>
</dbReference>
<dbReference type="GO" id="GO:0000030">
    <property type="term" value="F:mannosyltransferase activity"/>
    <property type="evidence" value="ECO:0007669"/>
    <property type="project" value="TreeGrafter"/>
</dbReference>
<evidence type="ECO:0000313" key="7">
    <source>
        <dbReference type="EMBL" id="CAF3652153.1"/>
    </source>
</evidence>
<dbReference type="GO" id="GO:0016020">
    <property type="term" value="C:membrane"/>
    <property type="evidence" value="ECO:0007669"/>
    <property type="project" value="GOC"/>
</dbReference>
<dbReference type="Proteomes" id="UP000682733">
    <property type="component" value="Unassembled WGS sequence"/>
</dbReference>
<dbReference type="InterPro" id="IPR002654">
    <property type="entry name" value="Glyco_trans_25"/>
</dbReference>
<dbReference type="GO" id="GO:0051999">
    <property type="term" value="P:mannosyl-inositol phosphorylceramide biosynthetic process"/>
    <property type="evidence" value="ECO:0007669"/>
    <property type="project" value="TreeGrafter"/>
</dbReference>
<dbReference type="EMBL" id="CAJNOQ010009704">
    <property type="protein sequence ID" value="CAF1232001.1"/>
    <property type="molecule type" value="Genomic_DNA"/>
</dbReference>
<evidence type="ECO:0000313" key="6">
    <source>
        <dbReference type="EMBL" id="CAF1232001.1"/>
    </source>
</evidence>